<reference evidence="4" key="1">
    <citation type="submission" date="2021-11" db="EMBL/GenBank/DDBJ databases">
        <authorList>
            <consortium name="Genoscope - CEA"/>
            <person name="William W."/>
        </authorList>
    </citation>
    <scope>NUCLEOTIDE SEQUENCE</scope>
</reference>
<dbReference type="InterPro" id="IPR050300">
    <property type="entry name" value="GDXG_lipolytic_enzyme"/>
</dbReference>
<dbReference type="Gene3D" id="3.40.50.1820">
    <property type="entry name" value="alpha/beta hydrolase"/>
    <property type="match status" value="1"/>
</dbReference>
<dbReference type="Proteomes" id="UP000789595">
    <property type="component" value="Unassembled WGS sequence"/>
</dbReference>
<name>A0A8J2SVI4_9STRA</name>
<comment type="caution">
    <text evidence="4">The sequence shown here is derived from an EMBL/GenBank/DDBJ whole genome shotgun (WGS) entry which is preliminary data.</text>
</comment>
<dbReference type="Pfam" id="PF07859">
    <property type="entry name" value="Abhydrolase_3"/>
    <property type="match status" value="1"/>
</dbReference>
<evidence type="ECO:0000313" key="4">
    <source>
        <dbReference type="EMBL" id="CAH0374084.1"/>
    </source>
</evidence>
<proteinExistence type="inferred from homology"/>
<keyword evidence="2" id="KW-0378">Hydrolase</keyword>
<gene>
    <name evidence="4" type="ORF">PECAL_4P13440</name>
</gene>
<dbReference type="InterPro" id="IPR002168">
    <property type="entry name" value="Lipase_GDXG_HIS_AS"/>
</dbReference>
<feature type="domain" description="Alpha/beta hydrolase fold-3" evidence="3">
    <location>
        <begin position="78"/>
        <end position="278"/>
    </location>
</feature>
<sequence>MEGVLMTPKNDERLTAIIDTLRAIQPTPLAETRVLCAGRVDADAAWLREHGYLVENIDADGVRAQLITPPGPLEQGTLVAFHGGGFIVCSAATHAKAFGLIGAASRLRVLNVDYRLAPEHRFPAAHDDCLRATRWAARALHRDVVLIGDSVGGNLSLSVGALLIGADVTVRGIVSISPLTDFTLSSPSLTTRRARDPFTYCAGLPELRQMYLGDDEALARDPRASPLFADVRGLAPTLVQMGSEEICYDDGLRMAGRIHEAGGRVRFEEWQGMFHTWHHYAGALSGADEAIEAVGTWVRDRIGGRQDLDGDEYYFMLARGACRD</sequence>
<dbReference type="InterPro" id="IPR029058">
    <property type="entry name" value="AB_hydrolase_fold"/>
</dbReference>
<dbReference type="AlphaFoldDB" id="A0A8J2SVI4"/>
<protein>
    <recommendedName>
        <fullName evidence="3">Alpha/beta hydrolase fold-3 domain-containing protein</fullName>
    </recommendedName>
</protein>
<dbReference type="OrthoDB" id="433474at2759"/>
<comment type="similarity">
    <text evidence="1">Belongs to the 'GDXG' lipolytic enzyme family.</text>
</comment>
<accession>A0A8J2SVI4</accession>
<dbReference type="GO" id="GO:0004806">
    <property type="term" value="F:triacylglycerol lipase activity"/>
    <property type="evidence" value="ECO:0007669"/>
    <property type="project" value="TreeGrafter"/>
</dbReference>
<evidence type="ECO:0000256" key="2">
    <source>
        <dbReference type="ARBA" id="ARBA00022801"/>
    </source>
</evidence>
<dbReference type="PROSITE" id="PS01173">
    <property type="entry name" value="LIPASE_GDXG_HIS"/>
    <property type="match status" value="1"/>
</dbReference>
<evidence type="ECO:0000313" key="5">
    <source>
        <dbReference type="Proteomes" id="UP000789595"/>
    </source>
</evidence>
<dbReference type="InterPro" id="IPR013094">
    <property type="entry name" value="AB_hydrolase_3"/>
</dbReference>
<dbReference type="EMBL" id="CAKKNE010000004">
    <property type="protein sequence ID" value="CAH0374084.1"/>
    <property type="molecule type" value="Genomic_DNA"/>
</dbReference>
<evidence type="ECO:0000259" key="3">
    <source>
        <dbReference type="Pfam" id="PF07859"/>
    </source>
</evidence>
<evidence type="ECO:0000256" key="1">
    <source>
        <dbReference type="ARBA" id="ARBA00010515"/>
    </source>
</evidence>
<dbReference type="PANTHER" id="PTHR48081">
    <property type="entry name" value="AB HYDROLASE SUPERFAMILY PROTEIN C4A8.06C"/>
    <property type="match status" value="1"/>
</dbReference>
<organism evidence="4 5">
    <name type="scientific">Pelagomonas calceolata</name>
    <dbReference type="NCBI Taxonomy" id="35677"/>
    <lineage>
        <taxon>Eukaryota</taxon>
        <taxon>Sar</taxon>
        <taxon>Stramenopiles</taxon>
        <taxon>Ochrophyta</taxon>
        <taxon>Pelagophyceae</taxon>
        <taxon>Pelagomonadales</taxon>
        <taxon>Pelagomonadaceae</taxon>
        <taxon>Pelagomonas</taxon>
    </lineage>
</organism>
<keyword evidence="5" id="KW-1185">Reference proteome</keyword>
<dbReference type="SUPFAM" id="SSF53474">
    <property type="entry name" value="alpha/beta-Hydrolases"/>
    <property type="match status" value="1"/>
</dbReference>
<dbReference type="PANTHER" id="PTHR48081:SF30">
    <property type="entry name" value="ACETYL-HYDROLASE LIPR-RELATED"/>
    <property type="match status" value="1"/>
</dbReference>